<reference evidence="10" key="2">
    <citation type="journal article" date="2021" name="Microbiome">
        <title>Successional dynamics and alternative stable states in a saline activated sludge microbial community over 9 years.</title>
        <authorList>
            <person name="Wang Y."/>
            <person name="Ye J."/>
            <person name="Ju F."/>
            <person name="Liu L."/>
            <person name="Boyd J.A."/>
            <person name="Deng Y."/>
            <person name="Parks D.H."/>
            <person name="Jiang X."/>
            <person name="Yin X."/>
            <person name="Woodcroft B.J."/>
            <person name="Tyson G.W."/>
            <person name="Hugenholtz P."/>
            <person name="Polz M.F."/>
            <person name="Zhang T."/>
        </authorList>
    </citation>
    <scope>NUCLEOTIDE SEQUENCE</scope>
    <source>
        <strain evidence="10">HKST-UBA03</strain>
    </source>
</reference>
<dbReference type="InterPro" id="IPR009000">
    <property type="entry name" value="Transl_B-barrel_sf"/>
</dbReference>
<evidence type="ECO:0000256" key="6">
    <source>
        <dbReference type="ARBA" id="ARBA00023134"/>
    </source>
</evidence>
<dbReference type="InterPro" id="IPR000178">
    <property type="entry name" value="TF_IF2_bacterial-like"/>
</dbReference>
<dbReference type="NCBIfam" id="TIGR00231">
    <property type="entry name" value="small_GTP"/>
    <property type="match status" value="1"/>
</dbReference>
<evidence type="ECO:0000313" key="11">
    <source>
        <dbReference type="Proteomes" id="UP000751518"/>
    </source>
</evidence>
<evidence type="ECO:0000259" key="9">
    <source>
        <dbReference type="PROSITE" id="PS51722"/>
    </source>
</evidence>
<dbReference type="Pfam" id="PF22042">
    <property type="entry name" value="EF-G_D2"/>
    <property type="match status" value="1"/>
</dbReference>
<dbReference type="SUPFAM" id="SSF50447">
    <property type="entry name" value="Translation proteins"/>
    <property type="match status" value="2"/>
</dbReference>
<evidence type="ECO:0000256" key="3">
    <source>
        <dbReference type="ARBA" id="ARBA00022540"/>
    </source>
</evidence>
<dbReference type="Pfam" id="PF00009">
    <property type="entry name" value="GTP_EFTU"/>
    <property type="match status" value="1"/>
</dbReference>
<comment type="function">
    <text evidence="8">One of the essential components for the initiation of protein synthesis. Protects formylmethionyl-tRNA from spontaneous hydrolysis and promotes its binding to the 30S ribosomal subunits. Also involved in the hydrolysis of GTP during the formation of the 70S ribosomal complex.</text>
</comment>
<dbReference type="PANTHER" id="PTHR43381">
    <property type="entry name" value="TRANSLATION INITIATION FACTOR IF-2-RELATED"/>
    <property type="match status" value="1"/>
</dbReference>
<name>A0A955RSA5_UNCKA</name>
<dbReference type="SUPFAM" id="SSF52156">
    <property type="entry name" value="Initiation factor IF2/eIF5b, domain 3"/>
    <property type="match status" value="1"/>
</dbReference>
<dbReference type="PANTHER" id="PTHR43381:SF5">
    <property type="entry name" value="TR-TYPE G DOMAIN-CONTAINING PROTEIN"/>
    <property type="match status" value="1"/>
</dbReference>
<dbReference type="GO" id="GO:0003743">
    <property type="term" value="F:translation initiation factor activity"/>
    <property type="evidence" value="ECO:0007669"/>
    <property type="project" value="UniProtKB-UniRule"/>
</dbReference>
<evidence type="ECO:0000256" key="8">
    <source>
        <dbReference type="RuleBase" id="RU000644"/>
    </source>
</evidence>
<evidence type="ECO:0000313" key="10">
    <source>
        <dbReference type="EMBL" id="MCA9392277.1"/>
    </source>
</evidence>
<evidence type="ECO:0000256" key="4">
    <source>
        <dbReference type="ARBA" id="ARBA00022741"/>
    </source>
</evidence>
<dbReference type="CDD" id="cd01887">
    <property type="entry name" value="IF2_eIF5B"/>
    <property type="match status" value="1"/>
</dbReference>
<keyword evidence="5 8" id="KW-0648">Protein biosynthesis</keyword>
<dbReference type="InterPro" id="IPR027417">
    <property type="entry name" value="P-loop_NTPase"/>
</dbReference>
<dbReference type="InterPro" id="IPR036925">
    <property type="entry name" value="TIF_IF2_dom3_sf"/>
</dbReference>
<dbReference type="EMBL" id="JAGQKZ010000033">
    <property type="protein sequence ID" value="MCA9392277.1"/>
    <property type="molecule type" value="Genomic_DNA"/>
</dbReference>
<feature type="domain" description="Tr-type G" evidence="9">
    <location>
        <begin position="11"/>
        <end position="178"/>
    </location>
</feature>
<dbReference type="Gene3D" id="2.40.30.10">
    <property type="entry name" value="Translation factors"/>
    <property type="match status" value="2"/>
</dbReference>
<sequence length="499" mass="54086">MKESPTNKESRRAPIVTVMGHVDHGKTSILDRIRKTEVQKGEAGGITQSIGAYETSYDGSPITFVDTPGHHAFAQMRARGGQVADIVLLVVAANDGVMPQTKEALSHAQNAGASIIVVVNKIDLDAANPNKVKKQLADLGLDLEEYGGNVPVVEASALSGEGVDEILKAITKVAAELDLTYNPKDKAKCVVVESFLDGKKGVVVHAIVIAGVLKVRDVLSGDATSARVKSLRNWKGESYDEAVCSTPIEILGFNDVPEVGSMFKVVDSLKKAQKTIDANNRAQTHEVISAQDRINMALSRDETTQLPLVVKTESNGTLEVVLAEIEKIKADEVSFKVIHSGVGDISENDVLLAVPVHAIVIGFNVDVDRRAEEIARREKIISRLYKIIYEMVEELTDVINGEVEALTIQILGTARIKQIFTLSDKSLVYGSEVLSGRIRKSNRAEVVRNDEVIAETRITSLRTEKDDVNEVGEKRDCGIKLGKNVEGIQVGDLIRAISD</sequence>
<comment type="similarity">
    <text evidence="1 8">Belongs to the TRAFAC class translation factor GTPase superfamily. Classic translation factor GTPase family. IF-2 subfamily.</text>
</comment>
<dbReference type="AlphaFoldDB" id="A0A955RSA5"/>
<dbReference type="InterPro" id="IPR053905">
    <property type="entry name" value="EF-G-like_DII"/>
</dbReference>
<dbReference type="InterPro" id="IPR023115">
    <property type="entry name" value="TIF_IF2_dom3"/>
</dbReference>
<accession>A0A955RSA5</accession>
<dbReference type="Proteomes" id="UP000751518">
    <property type="component" value="Unassembled WGS sequence"/>
</dbReference>
<evidence type="ECO:0000256" key="7">
    <source>
        <dbReference type="NCBIfam" id="TIGR00487"/>
    </source>
</evidence>
<dbReference type="NCBIfam" id="TIGR00487">
    <property type="entry name" value="IF-2"/>
    <property type="match status" value="1"/>
</dbReference>
<keyword evidence="4" id="KW-0547">Nucleotide-binding</keyword>
<reference evidence="10" key="1">
    <citation type="submission" date="2020-04" db="EMBL/GenBank/DDBJ databases">
        <authorList>
            <person name="Zhang T."/>
        </authorList>
    </citation>
    <scope>NUCLEOTIDE SEQUENCE</scope>
    <source>
        <strain evidence="10">HKST-UBA03</strain>
    </source>
</reference>
<dbReference type="InterPro" id="IPR000795">
    <property type="entry name" value="T_Tr_GTP-bd_dom"/>
</dbReference>
<evidence type="ECO:0000256" key="2">
    <source>
        <dbReference type="ARBA" id="ARBA00020675"/>
    </source>
</evidence>
<dbReference type="FunFam" id="2.40.30.10:FF:000008">
    <property type="entry name" value="Translation initiation factor IF-2"/>
    <property type="match status" value="1"/>
</dbReference>
<dbReference type="Gene3D" id="3.40.50.10050">
    <property type="entry name" value="Translation initiation factor IF- 2, domain 3"/>
    <property type="match status" value="1"/>
</dbReference>
<dbReference type="SUPFAM" id="SSF52540">
    <property type="entry name" value="P-loop containing nucleoside triphosphate hydrolases"/>
    <property type="match status" value="1"/>
</dbReference>
<dbReference type="GO" id="GO:0005525">
    <property type="term" value="F:GTP binding"/>
    <property type="evidence" value="ECO:0007669"/>
    <property type="project" value="UniProtKB-KW"/>
</dbReference>
<organism evidence="10 11">
    <name type="scientific">candidate division WWE3 bacterium</name>
    <dbReference type="NCBI Taxonomy" id="2053526"/>
    <lineage>
        <taxon>Bacteria</taxon>
        <taxon>Katanobacteria</taxon>
    </lineage>
</organism>
<dbReference type="GO" id="GO:0005737">
    <property type="term" value="C:cytoplasm"/>
    <property type="evidence" value="ECO:0007669"/>
    <property type="project" value="UniProtKB-UniRule"/>
</dbReference>
<keyword evidence="3 8" id="KW-0396">Initiation factor</keyword>
<gene>
    <name evidence="10" type="primary">infB</name>
    <name evidence="10" type="ORF">KC614_03680</name>
</gene>
<dbReference type="InterPro" id="IPR015760">
    <property type="entry name" value="TIF_IF2"/>
</dbReference>
<dbReference type="Gene3D" id="3.40.50.300">
    <property type="entry name" value="P-loop containing nucleotide triphosphate hydrolases"/>
    <property type="match status" value="1"/>
</dbReference>
<dbReference type="InterPro" id="IPR005225">
    <property type="entry name" value="Small_GTP-bd"/>
</dbReference>
<keyword evidence="6" id="KW-0342">GTP-binding</keyword>
<dbReference type="FunFam" id="3.40.50.10050:FF:000001">
    <property type="entry name" value="Translation initiation factor IF-2"/>
    <property type="match status" value="1"/>
</dbReference>
<evidence type="ECO:0000256" key="1">
    <source>
        <dbReference type="ARBA" id="ARBA00007733"/>
    </source>
</evidence>
<dbReference type="FunFam" id="3.40.50.300:FF:000019">
    <property type="entry name" value="Translation initiation factor IF-2"/>
    <property type="match status" value="1"/>
</dbReference>
<protein>
    <recommendedName>
        <fullName evidence="2 7">Translation initiation factor IF-2</fullName>
    </recommendedName>
</protein>
<dbReference type="CDD" id="cd03692">
    <property type="entry name" value="mtIF2_IVc"/>
    <property type="match status" value="1"/>
</dbReference>
<dbReference type="GO" id="GO:0003924">
    <property type="term" value="F:GTPase activity"/>
    <property type="evidence" value="ECO:0007669"/>
    <property type="project" value="InterPro"/>
</dbReference>
<comment type="caution">
    <text evidence="10">The sequence shown here is derived from an EMBL/GenBank/DDBJ whole genome shotgun (WGS) entry which is preliminary data.</text>
</comment>
<proteinExistence type="inferred from homology"/>
<dbReference type="PROSITE" id="PS51722">
    <property type="entry name" value="G_TR_2"/>
    <property type="match status" value="1"/>
</dbReference>
<evidence type="ECO:0000256" key="5">
    <source>
        <dbReference type="ARBA" id="ARBA00022917"/>
    </source>
</evidence>
<dbReference type="Pfam" id="PF11987">
    <property type="entry name" value="IF-2"/>
    <property type="match status" value="1"/>
</dbReference>